<comment type="caution">
    <text evidence="1">The sequence shown here is derived from an EMBL/GenBank/DDBJ whole genome shotgun (WGS) entry which is preliminary data.</text>
</comment>
<protein>
    <submittedName>
        <fullName evidence="1">Uncharacterized protein</fullName>
    </submittedName>
</protein>
<evidence type="ECO:0000313" key="2">
    <source>
        <dbReference type="Proteomes" id="UP000541444"/>
    </source>
</evidence>
<feature type="non-terminal residue" evidence="1">
    <location>
        <position position="1"/>
    </location>
</feature>
<gene>
    <name evidence="1" type="ORF">GIB67_016168</name>
</gene>
<keyword evidence="2" id="KW-1185">Reference proteome</keyword>
<proteinExistence type="predicted"/>
<name>A0A7J7NAD3_9MAGN</name>
<dbReference type="AlphaFoldDB" id="A0A7J7NAD3"/>
<dbReference type="Proteomes" id="UP000541444">
    <property type="component" value="Unassembled WGS sequence"/>
</dbReference>
<evidence type="ECO:0000313" key="1">
    <source>
        <dbReference type="EMBL" id="KAF6163828.1"/>
    </source>
</evidence>
<sequence length="76" mass="9101">EKPDFLDSTQNLLFLDQTFLVQEIISSKISASSNKSYRYYTLNSRSWYFTYSKYFHAKSLVSFLVLHQFLLHIHLM</sequence>
<accession>A0A7J7NAD3</accession>
<organism evidence="1 2">
    <name type="scientific">Kingdonia uniflora</name>
    <dbReference type="NCBI Taxonomy" id="39325"/>
    <lineage>
        <taxon>Eukaryota</taxon>
        <taxon>Viridiplantae</taxon>
        <taxon>Streptophyta</taxon>
        <taxon>Embryophyta</taxon>
        <taxon>Tracheophyta</taxon>
        <taxon>Spermatophyta</taxon>
        <taxon>Magnoliopsida</taxon>
        <taxon>Ranunculales</taxon>
        <taxon>Circaeasteraceae</taxon>
        <taxon>Kingdonia</taxon>
    </lineage>
</organism>
<reference evidence="1 2" key="1">
    <citation type="journal article" date="2020" name="IScience">
        <title>Genome Sequencing of the Endangered Kingdonia uniflora (Circaeasteraceae, Ranunculales) Reveals Potential Mechanisms of Evolutionary Specialization.</title>
        <authorList>
            <person name="Sun Y."/>
            <person name="Deng T."/>
            <person name="Zhang A."/>
            <person name="Moore M.J."/>
            <person name="Landis J.B."/>
            <person name="Lin N."/>
            <person name="Zhang H."/>
            <person name="Zhang X."/>
            <person name="Huang J."/>
            <person name="Zhang X."/>
            <person name="Sun H."/>
            <person name="Wang H."/>
        </authorList>
    </citation>
    <scope>NUCLEOTIDE SEQUENCE [LARGE SCALE GENOMIC DNA]</scope>
    <source>
        <strain evidence="1">TB1705</strain>
        <tissue evidence="1">Leaf</tissue>
    </source>
</reference>
<dbReference type="EMBL" id="JACGCM010000963">
    <property type="protein sequence ID" value="KAF6163828.1"/>
    <property type="molecule type" value="Genomic_DNA"/>
</dbReference>